<dbReference type="OrthoDB" id="1898655at2759"/>
<dbReference type="PANTHER" id="PTHR31390:SF12">
    <property type="entry name" value="PUTATIVE (DUF3527)-RELATED"/>
    <property type="match status" value="1"/>
</dbReference>
<name>A0A8S0RKT9_OLEEU</name>
<feature type="compositionally biased region" description="Basic and acidic residues" evidence="1">
    <location>
        <begin position="477"/>
        <end position="494"/>
    </location>
</feature>
<dbReference type="PANTHER" id="PTHR31390">
    <property type="entry name" value="EXPRESSED PROTEIN"/>
    <property type="match status" value="1"/>
</dbReference>
<feature type="region of interest" description="Disordered" evidence="1">
    <location>
        <begin position="40"/>
        <end position="70"/>
    </location>
</feature>
<evidence type="ECO:0000313" key="2">
    <source>
        <dbReference type="EMBL" id="CAA2979807.1"/>
    </source>
</evidence>
<feature type="compositionally biased region" description="Polar residues" evidence="1">
    <location>
        <begin position="197"/>
        <end position="207"/>
    </location>
</feature>
<feature type="region of interest" description="Disordered" evidence="1">
    <location>
        <begin position="174"/>
        <end position="264"/>
    </location>
</feature>
<dbReference type="EMBL" id="CACTIH010003634">
    <property type="protein sequence ID" value="CAA2979807.1"/>
    <property type="molecule type" value="Genomic_DNA"/>
</dbReference>
<feature type="compositionally biased region" description="Polar residues" evidence="1">
    <location>
        <begin position="517"/>
        <end position="530"/>
    </location>
</feature>
<evidence type="ECO:0000313" key="3">
    <source>
        <dbReference type="Proteomes" id="UP000594638"/>
    </source>
</evidence>
<dbReference type="Gramene" id="OE9A029275T1">
    <property type="protein sequence ID" value="OE9A029275C1"/>
    <property type="gene ID" value="OE9A029275"/>
</dbReference>
<feature type="region of interest" description="Disordered" evidence="1">
    <location>
        <begin position="477"/>
        <end position="503"/>
    </location>
</feature>
<dbReference type="Pfam" id="PF12043">
    <property type="entry name" value="DUF3527"/>
    <property type="match status" value="2"/>
</dbReference>
<reference evidence="2 3" key="1">
    <citation type="submission" date="2019-12" db="EMBL/GenBank/DDBJ databases">
        <authorList>
            <person name="Alioto T."/>
            <person name="Alioto T."/>
            <person name="Gomez Garrido J."/>
        </authorList>
    </citation>
    <scope>NUCLEOTIDE SEQUENCE [LARGE SCALE GENOMIC DNA]</scope>
</reference>
<sequence>MQFQEDFLLYLAPEFFALSGCAMLSDIKPKATCAGTVREMSRRLEQKRRSTPQQTSDPVKQKIPPPRADTSAQYRDIFGSGHSFGQPYNGLHRESRQHGSIDKAIQFRYSENHQTTQQGSKICKDEELVKHMSKLPNFLQEVEKEKSVQDKALNFGVLDWNRLQKWKYNERMPAKCHRKTSSLSNNSSFMTSGPPKISSQLRKQLTSHGLHPILSSQGKQPSAHSSHFGSSPLRKQFPSQSSYLSSSQVERKTGGIGESTGKGTYIKDLQARRTTADGQQCNFNQKAKSFGRDHSEINMNRGKSNDSMKKIVLEKEALALDRGKNGSSISSPKTINFLEGKSKMRFKDEVNLTTQHSVVEAQNIVLLVPKHFPKTSCSDISQFAESKTLDGQSPQGYWTRFSDGFSPQELQSGEFASNIPHSCPLSTSSIVDTESSMEPPNLVNAEVMDSEFCISADPDDIIVPPIKCEAKRSFSVDASKGMHADAEQKAEKGRHPSPNRRFSFSLGKMTRSFSFKESSAVPQLSSTDTAPKSGPVGSEVSSSMESYNKVKEAASSRGRSSPLRRLLEPLLKYKGAHSAEIVPHSDGNSHDMPSKPMNLNRPIQDRKHEASTFQALLQLSVKNGLPFFKLAADNSNNMLAATVKKLPSSGKGDCSLICTFYSVHEIKKKSMSWINQGTKGKSCELGYNIVAQMKISSSYLPQLNSKDSSQGVVRECVLYGVDLGQVDKKTSEILFNREIAAIVIKNTCERLEGEDLSDKGRTFKYREITRCLSGEDGNPNSTVVILPVGIHGLPNKGAPSPLINRWKSGGSCDCGGWDVGCKLQILANHERCSKITGPSAHSLASDRLDLFVQSGERGSKPIFSLKPTSNGFYSVEFNASISLLETFSVCVAILTNRKLSEILDVNDLSEAARLSEGTIGQDKVKSQTTLQVPVKYVTYPPSSPVGRI</sequence>
<feature type="compositionally biased region" description="Polar residues" evidence="1">
    <location>
        <begin position="214"/>
        <end position="229"/>
    </location>
</feature>
<dbReference type="Proteomes" id="UP000594638">
    <property type="component" value="Unassembled WGS sequence"/>
</dbReference>
<proteinExistence type="predicted"/>
<feature type="compositionally biased region" description="Low complexity" evidence="1">
    <location>
        <begin position="239"/>
        <end position="248"/>
    </location>
</feature>
<dbReference type="AlphaFoldDB" id="A0A8S0RKT9"/>
<feature type="region of interest" description="Disordered" evidence="1">
    <location>
        <begin position="517"/>
        <end position="561"/>
    </location>
</feature>
<comment type="caution">
    <text evidence="2">The sequence shown here is derived from an EMBL/GenBank/DDBJ whole genome shotgun (WGS) entry which is preliminary data.</text>
</comment>
<organism evidence="2 3">
    <name type="scientific">Olea europaea subsp. europaea</name>
    <dbReference type="NCBI Taxonomy" id="158383"/>
    <lineage>
        <taxon>Eukaryota</taxon>
        <taxon>Viridiplantae</taxon>
        <taxon>Streptophyta</taxon>
        <taxon>Embryophyta</taxon>
        <taxon>Tracheophyta</taxon>
        <taxon>Spermatophyta</taxon>
        <taxon>Magnoliopsida</taxon>
        <taxon>eudicotyledons</taxon>
        <taxon>Gunneridae</taxon>
        <taxon>Pentapetalae</taxon>
        <taxon>asterids</taxon>
        <taxon>lamiids</taxon>
        <taxon>Lamiales</taxon>
        <taxon>Oleaceae</taxon>
        <taxon>Oleeae</taxon>
        <taxon>Olea</taxon>
    </lineage>
</organism>
<gene>
    <name evidence="2" type="ORF">OLEA9_A029275</name>
</gene>
<evidence type="ECO:0000256" key="1">
    <source>
        <dbReference type="SAM" id="MobiDB-lite"/>
    </source>
</evidence>
<protein>
    <submittedName>
        <fullName evidence="2">Uncharacterized protein</fullName>
    </submittedName>
</protein>
<keyword evidence="3" id="KW-1185">Reference proteome</keyword>
<dbReference type="InterPro" id="IPR021916">
    <property type="entry name" value="DUF3527"/>
</dbReference>
<accession>A0A8S0RKT9</accession>